<feature type="domain" description="VWFD" evidence="8">
    <location>
        <begin position="501"/>
        <end position="678"/>
    </location>
</feature>
<dbReference type="GO" id="GO:0005886">
    <property type="term" value="C:plasma membrane"/>
    <property type="evidence" value="ECO:0007669"/>
    <property type="project" value="UniProtKB-SubCell"/>
</dbReference>
<feature type="domain" description="VWFD" evidence="8">
    <location>
        <begin position="747"/>
        <end position="933"/>
    </location>
</feature>
<evidence type="ECO:0000313" key="9">
    <source>
        <dbReference type="EMBL" id="KAK9394590.1"/>
    </source>
</evidence>
<dbReference type="Pfam" id="PF12714">
    <property type="entry name" value="TILa"/>
    <property type="match status" value="4"/>
</dbReference>
<dbReference type="SMART" id="SM00832">
    <property type="entry name" value="C8"/>
    <property type="match status" value="7"/>
</dbReference>
<feature type="domain" description="VWFD" evidence="8">
    <location>
        <begin position="118"/>
        <end position="298"/>
    </location>
</feature>
<keyword evidence="5" id="KW-0472">Membrane</keyword>
<sequence length="2932" mass="324801">ITCPENSHYEACSTACPASCLDSTAPLFCSKPCQEGCFCNKGYILSGGGCVPLSHCGCTLNNQYYEVSSEEILIDSCSKKCFCRQPSHPMECQEHACRAQETCKVVGGVLGCHAEEVGSSWVFGDPHYVTFDGVAFDYEGTCTYTLSKYCGPLNKLPSFTVKVQNEHRTSLAASWIHQVEVEVYGQQIVMMADHYDKIQVNGLLLNLPFILSAEKLYAYYSGFSIHVQTDFGLSVSYDWSYSVSMSVPKNYSGLLCGLSGNFNGNQKDDFQSPNGRLVSGPIALSNSWKEPTSSFHCTVTGLPPSCDESQYWPLHSCGIIRDPSGPFQLCRDPATAQIHFDNCVKDMCATSGSSLCKTLGAYTQQCQSRGIAIQPWREMTGCELLCPANSFYDLCGPPCSSSCASLATPSSCQTSCVEGCHCNPGFVRSGVECVVQDQCGCTYEGRYYLAEESFWQEEDCRSFCSCNSTSHTVQCVNSTCGPGEFCGTQKGIYGCRKLSAGSCQVSGYLHYTTFDGQHFEFQGMCKYVFAELCGSTADLSFFRVEVKNEKLTNQPLPVTSEVFVQVNAHQIHLQKGVWGTIKINGATVNLPVNLNQGETVIFQHGLNIILKTKFNLIVSYDLMQNLLVVLPPQYMGQTCGLCGNFNGEANDDFVMPNGSLGKDVFHFAASWKPETSCKDVSAGSYPECLEKHHLIQAKYKCWIIQNPHGPFASCHSQVNPEPYMYDCVLDLCISALDHTVLCQSIQNYAAACQRQNVNISAWRNESSCYFQCSEHSHYELCKNPVDKVCSASWLQGIQGTTCSEGCFCNDGYFQSVNECVQLEQCGCKYDGRYYKVNGRRTQLPANVESIAQILRVRNMLTVRTKANMEVQFNGASSVFIRVGPEYRNQLCGMCGNFNGDASDDKVLPSGDKALNDAQFGNAWITNTSSARCKNKTEDLVPCPNQHKYRQFCAVLINSSGPFSECHWLNNPDLYYESCVYDLCQYGSANRMFCMAIETYDEMCTISGVKVMDWRQAVGCRIACPANKYYDFCGPACPATCANLQAPNLCKKPCISGCFCREGYVLNGGVCMPLKLCGCTLNGRYYQLGEQVILGDACSQRCICMQAAHPMECQEHACQAQEMCKVVDGVRSCYPMRFGLMHLYGPSNYITFDGVSFSFQGACKYTLVSYCGPPGKLPGFNIRVLNMHKDSILVSWIKQLELEIYGEKIIVAKGQYGLIKVNGLLMNLPINLAMGKLYAYSTTTFLTIKTDIRLSVSYDWSYHVSVSVPEIYSGFLCGLGGDFNQNRHNDLRTPKGSVLQDLETFGNSWKDSGSPFHCTAVVPLPNCSETELAQYRSLAYCGLVRDINGPFQNCHDQTEAQYYAENCVKILCTTQDSRKILCEVLSTYAQRCQANHVRIQPWRKITGCELTCPENSRYVLCGSPCPASCTQPAGPPNCFQNMCVEGCQCEAGFVLSGTDCVLWEQCGCSYNGQYYLKGETFFLEGENCKKKYRCDGSISAIEADGSFCGPDQFCGIQKGVYGCHTLSDGICQISGFLHYITFDGQPFSFQGTSMYVLVELCPMSKFLPSFRVEVKNEKTPTRLFPEISMVLVLVNDTQIHLQRGHHGRVLINGIAQNIPAHLKSQRIAIYQHGFYVVLTTDFGLTVSYDLAHSLFVTLSSKYQGHVCGKCGNFKRANDSDSSMQISAIAKHSLDLASIWSSSAVTGSFMPPRFVKERLIRSKSMCWIIQNADGPFASCHSLVNPEPYLTNCILDVYASAGDQRILCVSIQTYVAACQRANITLKPWRIGSFCDPDCPANSHYELCHAPCQGFCATFTHLCSPLCSEGCVCDAGYLWSGNKCIRQEQCGCEHNGRYYNVGDLLWLSGCTKRCSCENSSTFHCIPASCNPGQQCAIQDGKLGCKNQLTTCTVSGDPHYFTFDGAIAHFQGSCAYEISKTRNSSLDFSFRVVATNKNFRNPQVSFIYRVDIWLSFKQFSSHVVLEQGKDVKVDGRQIALPAKLEHLANITKRSQMLIVRTHPSLEVQYNGRHALFVRVGPKYWGKLSGMCGNFNGYRDDDKALPDGKKGKNDAEFGNAWMSDISPSRCTNDTGALAPCINHLDLEQKCEIFTNRSGPFSECHWHEDPAPYYNSCIFDLCQYGQDNDMLCAAIETYEEICQTLGVQVPSWREELGCAITCPPNAYYDFCGTACPLTCANHTALIKCPEPCIAGCTCQEGHVLNEDACIPLGQCGCQHNGRNYQLGEEVVLPDTCIKKCTCKQPGHPLECQVLTCGPLEICKAVDGIWDCYPVSYRTMWVFGYFHVITFSGAAFSYQGACTYVLTQYCGPPGKLPAFTIHIVNGHRYSTAASSTRQVLLDVYGERIAAKEGQEGKVNGVLVNLPVILASGKLYAYYSGLSIIIQTEFGLSISYDWSYYVSVSVPETYSGFLCGLGGNFSENHQQDFRTPNSSVVHNRDIFGNSWKKADSPFYCAVVGVPTTCSETQLALFRSQNYCGMISNREGPFEECGNFMGLQNHIENCVIDLCTNQGVHKSLCEALQSYAWQCQIHGVNIQAWREITECELTCPPNSYYELCGSPCPASCTQPTGPPNCFQSMCVEGCQCETGFVLSGTDCVPWEQCGCSYNGRYYLKGETFFLEGEGCQKKYYCDRSISAIEANGSFCGPEQFCGTQKGVFGCHALPDGICRISKFLHYTTFDGQQYNFQGISTYILVELCPTSKSLPSFRVEVKNEKLLNSPLSVLSRVIVSVNNTQIYLQREYQGTVKFSIGTNKYSLFSSFTQIDGVVVNLPVQIQPLGITIYQHGFYTVLKTEFGLIVNYDPGHNLFITLSPEYRGLACGLCGNFNELMEDDFMMRNGSTSEDILEFVLNWRSETNLANTVAIIPMSEQGEHLTHFKSLCWIIQNPDGPFSSCHLQVDPLSFFTDCIFDLYASSGDNSI</sequence>
<dbReference type="InterPro" id="IPR014853">
    <property type="entry name" value="VWF/SSPO/ZAN-like_Cys-rich_dom"/>
</dbReference>
<comment type="subcellular location">
    <subcellularLocation>
        <location evidence="1">Cell membrane</location>
    </subcellularLocation>
</comment>
<accession>A0AAW1AXZ3</accession>
<feature type="non-terminal residue" evidence="9">
    <location>
        <position position="1"/>
    </location>
</feature>
<proteinExistence type="predicted"/>
<keyword evidence="7" id="KW-0325">Glycoprotein</keyword>
<evidence type="ECO:0000256" key="2">
    <source>
        <dbReference type="ARBA" id="ARBA00022475"/>
    </source>
</evidence>
<dbReference type="CDD" id="cd19941">
    <property type="entry name" value="TIL"/>
    <property type="match status" value="8"/>
</dbReference>
<dbReference type="Pfam" id="PF01826">
    <property type="entry name" value="TIL"/>
    <property type="match status" value="7"/>
</dbReference>
<dbReference type="Gene3D" id="2.10.25.10">
    <property type="entry name" value="Laminin"/>
    <property type="match status" value="8"/>
</dbReference>
<feature type="domain" description="VWFD" evidence="8">
    <location>
        <begin position="1138"/>
        <end position="1318"/>
    </location>
</feature>
<dbReference type="InterPro" id="IPR001846">
    <property type="entry name" value="VWF_type-D"/>
</dbReference>
<comment type="caution">
    <text evidence="9">The sequence shown here is derived from an EMBL/GenBank/DDBJ whole genome shotgun (WGS) entry which is preliminary data.</text>
</comment>
<evidence type="ECO:0000313" key="10">
    <source>
        <dbReference type="Proteomes" id="UP001474421"/>
    </source>
</evidence>
<dbReference type="EMBL" id="JAOTOJ010000011">
    <property type="protein sequence ID" value="KAK9394590.1"/>
    <property type="molecule type" value="Genomic_DNA"/>
</dbReference>
<keyword evidence="10" id="KW-1185">Reference proteome</keyword>
<dbReference type="SUPFAM" id="SSF57567">
    <property type="entry name" value="Serine protease inhibitors"/>
    <property type="match status" value="8"/>
</dbReference>
<dbReference type="PANTHER" id="PTHR46160:SF9">
    <property type="entry name" value="PROTEIN PRY2-RELATED"/>
    <property type="match status" value="1"/>
</dbReference>
<dbReference type="PROSITE" id="PS51233">
    <property type="entry name" value="VWFD"/>
    <property type="match status" value="8"/>
</dbReference>
<dbReference type="InterPro" id="IPR036084">
    <property type="entry name" value="Ser_inhib-like_sf"/>
</dbReference>
<keyword evidence="2" id="KW-1003">Cell membrane</keyword>
<evidence type="ECO:0000256" key="1">
    <source>
        <dbReference type="ARBA" id="ARBA00004236"/>
    </source>
</evidence>
<feature type="domain" description="VWFD" evidence="8">
    <location>
        <begin position="2678"/>
        <end position="2872"/>
    </location>
</feature>
<evidence type="ECO:0000256" key="3">
    <source>
        <dbReference type="ARBA" id="ARBA00022729"/>
    </source>
</evidence>
<dbReference type="InterPro" id="IPR002919">
    <property type="entry name" value="TIL_dom"/>
</dbReference>
<keyword evidence="4" id="KW-0677">Repeat</keyword>
<keyword evidence="6" id="KW-1015">Disulfide bond</keyword>
<evidence type="ECO:0000256" key="4">
    <source>
        <dbReference type="ARBA" id="ARBA00022737"/>
    </source>
</evidence>
<dbReference type="Proteomes" id="UP001474421">
    <property type="component" value="Unassembled WGS sequence"/>
</dbReference>
<dbReference type="SMART" id="SM00216">
    <property type="entry name" value="VWD"/>
    <property type="match status" value="8"/>
</dbReference>
<dbReference type="InterPro" id="IPR052749">
    <property type="entry name" value="Alpha-tectorin"/>
</dbReference>
<feature type="domain" description="VWFD" evidence="8">
    <location>
        <begin position="1528"/>
        <end position="1707"/>
    </location>
</feature>
<gene>
    <name evidence="9" type="ORF">NXF25_015118</name>
</gene>
<dbReference type="PANTHER" id="PTHR46160">
    <property type="entry name" value="ALPHA-TECTORIN-RELATED"/>
    <property type="match status" value="1"/>
</dbReference>
<reference evidence="9 10" key="1">
    <citation type="journal article" date="2024" name="Proc. Natl. Acad. Sci. U.S.A.">
        <title>The genetic regulatory architecture and epigenomic basis for age-related changes in rattlesnake venom.</title>
        <authorList>
            <person name="Hogan M.P."/>
            <person name="Holding M.L."/>
            <person name="Nystrom G.S."/>
            <person name="Colston T.J."/>
            <person name="Bartlett D.A."/>
            <person name="Mason A.J."/>
            <person name="Ellsworth S.A."/>
            <person name="Rautsaw R.M."/>
            <person name="Lawrence K.C."/>
            <person name="Strickland J.L."/>
            <person name="He B."/>
            <person name="Fraser P."/>
            <person name="Margres M.J."/>
            <person name="Gilbert D.M."/>
            <person name="Gibbs H.L."/>
            <person name="Parkinson C.L."/>
            <person name="Rokyta D.R."/>
        </authorList>
    </citation>
    <scope>NUCLEOTIDE SEQUENCE [LARGE SCALE GENOMIC DNA]</scope>
    <source>
        <strain evidence="9">DRR0105</strain>
    </source>
</reference>
<evidence type="ECO:0000256" key="6">
    <source>
        <dbReference type="ARBA" id="ARBA00023157"/>
    </source>
</evidence>
<evidence type="ECO:0000256" key="5">
    <source>
        <dbReference type="ARBA" id="ARBA00023136"/>
    </source>
</evidence>
<dbReference type="InterPro" id="IPR025615">
    <property type="entry name" value="TILa_dom"/>
</dbReference>
<organism evidence="9 10">
    <name type="scientific">Crotalus adamanteus</name>
    <name type="common">Eastern diamondback rattlesnake</name>
    <dbReference type="NCBI Taxonomy" id="8729"/>
    <lineage>
        <taxon>Eukaryota</taxon>
        <taxon>Metazoa</taxon>
        <taxon>Chordata</taxon>
        <taxon>Craniata</taxon>
        <taxon>Vertebrata</taxon>
        <taxon>Euteleostomi</taxon>
        <taxon>Lepidosauria</taxon>
        <taxon>Squamata</taxon>
        <taxon>Bifurcata</taxon>
        <taxon>Unidentata</taxon>
        <taxon>Episquamata</taxon>
        <taxon>Toxicofera</taxon>
        <taxon>Serpentes</taxon>
        <taxon>Colubroidea</taxon>
        <taxon>Viperidae</taxon>
        <taxon>Crotalinae</taxon>
        <taxon>Crotalus</taxon>
    </lineage>
</organism>
<dbReference type="Pfam" id="PF00094">
    <property type="entry name" value="VWD"/>
    <property type="match status" value="8"/>
</dbReference>
<dbReference type="SMART" id="SM00215">
    <property type="entry name" value="VWC_out"/>
    <property type="match status" value="2"/>
</dbReference>
<dbReference type="FunFam" id="2.10.25.10:FF:000055">
    <property type="entry name" value="alpha-tectorin isoform X1"/>
    <property type="match status" value="6"/>
</dbReference>
<evidence type="ECO:0000256" key="7">
    <source>
        <dbReference type="ARBA" id="ARBA00023180"/>
    </source>
</evidence>
<feature type="domain" description="VWFD" evidence="8">
    <location>
        <begin position="1905"/>
        <end position="2085"/>
    </location>
</feature>
<feature type="domain" description="VWFD" evidence="8">
    <location>
        <begin position="2290"/>
        <end position="2468"/>
    </location>
</feature>
<name>A0AAW1AXZ3_CROAD</name>
<keyword evidence="3" id="KW-0732">Signal</keyword>
<dbReference type="Pfam" id="PF08742">
    <property type="entry name" value="C8"/>
    <property type="match status" value="8"/>
</dbReference>
<feature type="non-terminal residue" evidence="9">
    <location>
        <position position="2932"/>
    </location>
</feature>
<dbReference type="InterPro" id="IPR001007">
    <property type="entry name" value="VWF_dom"/>
</dbReference>
<evidence type="ECO:0000259" key="8">
    <source>
        <dbReference type="PROSITE" id="PS51233"/>
    </source>
</evidence>
<protein>
    <recommendedName>
        <fullName evidence="8">VWFD domain-containing protein</fullName>
    </recommendedName>
</protein>